<dbReference type="SUPFAM" id="SSF75304">
    <property type="entry name" value="Amidase signature (AS) enzymes"/>
    <property type="match status" value="1"/>
</dbReference>
<dbReference type="AlphaFoldDB" id="A0A4R3LMW6"/>
<dbReference type="InterPro" id="IPR000120">
    <property type="entry name" value="Amidase"/>
</dbReference>
<dbReference type="InterPro" id="IPR023631">
    <property type="entry name" value="Amidase_dom"/>
</dbReference>
<name>A0A4R3LMW6_9HYPH</name>
<dbReference type="InterPro" id="IPR036928">
    <property type="entry name" value="AS_sf"/>
</dbReference>
<proteinExistence type="predicted"/>
<dbReference type="PANTHER" id="PTHR11895">
    <property type="entry name" value="TRANSAMIDASE"/>
    <property type="match status" value="1"/>
</dbReference>
<protein>
    <recommendedName>
        <fullName evidence="2">Indoleacetamide hydrolase</fullName>
    </recommendedName>
</protein>
<comment type="caution">
    <text evidence="4">The sequence shown here is derived from an EMBL/GenBank/DDBJ whole genome shotgun (WGS) entry which is preliminary data.</text>
</comment>
<evidence type="ECO:0000313" key="4">
    <source>
        <dbReference type="EMBL" id="TCT01674.1"/>
    </source>
</evidence>
<dbReference type="Pfam" id="PF01425">
    <property type="entry name" value="Amidase"/>
    <property type="match status" value="1"/>
</dbReference>
<evidence type="ECO:0000259" key="3">
    <source>
        <dbReference type="Pfam" id="PF01425"/>
    </source>
</evidence>
<dbReference type="RefSeq" id="WP_132034932.1">
    <property type="nucleotide sequence ID" value="NZ_SMAI01000017.1"/>
</dbReference>
<keyword evidence="5" id="KW-1185">Reference proteome</keyword>
<keyword evidence="4" id="KW-0808">Transferase</keyword>
<gene>
    <name evidence="4" type="ORF">EDC64_11725</name>
</gene>
<dbReference type="Gene3D" id="3.90.1300.10">
    <property type="entry name" value="Amidase signature (AS) domain"/>
    <property type="match status" value="1"/>
</dbReference>
<reference evidence="4 5" key="1">
    <citation type="submission" date="2019-03" db="EMBL/GenBank/DDBJ databases">
        <title>Genomic Encyclopedia of Type Strains, Phase IV (KMG-IV): sequencing the most valuable type-strain genomes for metagenomic binning, comparative biology and taxonomic classification.</title>
        <authorList>
            <person name="Goeker M."/>
        </authorList>
    </citation>
    <scope>NUCLEOTIDE SEQUENCE [LARGE SCALE GENOMIC DNA]</scope>
    <source>
        <strain evidence="4 5">DSM 9035</strain>
    </source>
</reference>
<dbReference type="PROSITE" id="PS00571">
    <property type="entry name" value="AMIDASES"/>
    <property type="match status" value="1"/>
</dbReference>
<evidence type="ECO:0000256" key="1">
    <source>
        <dbReference type="ARBA" id="ARBA00003871"/>
    </source>
</evidence>
<comment type="function">
    <text evidence="1">Hydrolyzes indole-3-acetamide (IAM) into indole-3-acetic acid (IAA).</text>
</comment>
<dbReference type="GO" id="GO:0016740">
    <property type="term" value="F:transferase activity"/>
    <property type="evidence" value="ECO:0007669"/>
    <property type="project" value="UniProtKB-KW"/>
</dbReference>
<organism evidence="4 5">
    <name type="scientific">Aquabacter spiritensis</name>
    <dbReference type="NCBI Taxonomy" id="933073"/>
    <lineage>
        <taxon>Bacteria</taxon>
        <taxon>Pseudomonadati</taxon>
        <taxon>Pseudomonadota</taxon>
        <taxon>Alphaproteobacteria</taxon>
        <taxon>Hyphomicrobiales</taxon>
        <taxon>Xanthobacteraceae</taxon>
        <taxon>Aquabacter</taxon>
    </lineage>
</organism>
<dbReference type="InterPro" id="IPR020556">
    <property type="entry name" value="Amidase_CS"/>
</dbReference>
<evidence type="ECO:0000313" key="5">
    <source>
        <dbReference type="Proteomes" id="UP000294664"/>
    </source>
</evidence>
<evidence type="ECO:0000256" key="2">
    <source>
        <dbReference type="ARBA" id="ARBA00021874"/>
    </source>
</evidence>
<dbReference type="Proteomes" id="UP000294664">
    <property type="component" value="Unassembled WGS sequence"/>
</dbReference>
<dbReference type="EMBL" id="SMAI01000017">
    <property type="protein sequence ID" value="TCT01674.1"/>
    <property type="molecule type" value="Genomic_DNA"/>
</dbReference>
<dbReference type="OrthoDB" id="8438154at2"/>
<feature type="domain" description="Amidase" evidence="3">
    <location>
        <begin position="36"/>
        <end position="460"/>
    </location>
</feature>
<dbReference type="PANTHER" id="PTHR11895:SF176">
    <property type="entry name" value="AMIDASE AMID-RELATED"/>
    <property type="match status" value="1"/>
</dbReference>
<sequence>MSASSLRLSSAPSDPALLTLTEVAAAIAARRVSSREATQACLARIERAQPRLNAFLSIEAETALAAADAADAALARGAAAGPLHGVPLAHKDMYYDAGHVTTCGSKIRGDWVAPTTATALQRLKDAGTVRLGALHMVEFAYGPTGHNPHFGPARNAWNPDHVTGGSSSGSGTAVAARLTYAALGSDTGGSIRLPAHFCGVSGLKTTVGRISRAGAMPLSQTLDTVGPLARTVEDCALLLGLMAGADPADPTALGGPVPDYLAATRAPLAGRTIGIPQSFYVDDLDPDVAAAFDAAIATLERAGARIVPVVLPDQARLSAASTLILVAEAAAHHAHWLKARPEEYGAQVRARLENGFAIPAVTYLEALGWRGPALAAHLDAVAGLDAVLAPGAPMPAPTIAETDLGGAPDAEAMIQRLTRFTRPVNYLGLPAVSVPAGFTAAGLPVGLQLIGRPFEEAVLLSIGAAFQRETDFHTRLPEAP</sequence>
<accession>A0A4R3LMW6</accession>